<proteinExistence type="predicted"/>
<accession>A0ABV6QTJ4</accession>
<sequence length="57" mass="5856">MLVAISGMPQLYALSTERVAVEVVRALVGSLGIIAAMPLTTALAALATPAKTSCHLY</sequence>
<dbReference type="EMBL" id="JBHLTC010000036">
    <property type="protein sequence ID" value="MFC0627964.1"/>
    <property type="molecule type" value="Genomic_DNA"/>
</dbReference>
<keyword evidence="1" id="KW-1133">Transmembrane helix</keyword>
<dbReference type="Pfam" id="PF07907">
    <property type="entry name" value="YibE_F"/>
    <property type="match status" value="1"/>
</dbReference>
<evidence type="ECO:0000256" key="1">
    <source>
        <dbReference type="SAM" id="Phobius"/>
    </source>
</evidence>
<evidence type="ECO:0000313" key="2">
    <source>
        <dbReference type="EMBL" id="MFC0627964.1"/>
    </source>
</evidence>
<dbReference type="Proteomes" id="UP001589890">
    <property type="component" value="Unassembled WGS sequence"/>
</dbReference>
<reference evidence="2 3" key="1">
    <citation type="submission" date="2024-09" db="EMBL/GenBank/DDBJ databases">
        <authorList>
            <person name="Sun Q."/>
            <person name="Mori K."/>
        </authorList>
    </citation>
    <scope>NUCLEOTIDE SEQUENCE [LARGE SCALE GENOMIC DNA]</scope>
    <source>
        <strain evidence="2 3">CGMCC 1.15906</strain>
    </source>
</reference>
<keyword evidence="1" id="KW-0812">Transmembrane</keyword>
<protein>
    <submittedName>
        <fullName evidence="2">YibE/F family protein</fullName>
    </submittedName>
</protein>
<keyword evidence="1" id="KW-0472">Membrane</keyword>
<organism evidence="2 3">
    <name type="scientific">Kribbella deserti</name>
    <dbReference type="NCBI Taxonomy" id="1926257"/>
    <lineage>
        <taxon>Bacteria</taxon>
        <taxon>Bacillati</taxon>
        <taxon>Actinomycetota</taxon>
        <taxon>Actinomycetes</taxon>
        <taxon>Propionibacteriales</taxon>
        <taxon>Kribbellaceae</taxon>
        <taxon>Kribbella</taxon>
    </lineage>
</organism>
<dbReference type="RefSeq" id="WP_380053290.1">
    <property type="nucleotide sequence ID" value="NZ_JBHLTC010000036.1"/>
</dbReference>
<comment type="caution">
    <text evidence="2">The sequence shown here is derived from an EMBL/GenBank/DDBJ whole genome shotgun (WGS) entry which is preliminary data.</text>
</comment>
<feature type="transmembrane region" description="Helical" evidence="1">
    <location>
        <begin position="26"/>
        <end position="47"/>
    </location>
</feature>
<keyword evidence="3" id="KW-1185">Reference proteome</keyword>
<dbReference type="InterPro" id="IPR012507">
    <property type="entry name" value="YibE_F"/>
</dbReference>
<evidence type="ECO:0000313" key="3">
    <source>
        <dbReference type="Proteomes" id="UP001589890"/>
    </source>
</evidence>
<name>A0ABV6QTJ4_9ACTN</name>
<gene>
    <name evidence="2" type="ORF">ACFFGN_28080</name>
</gene>